<organism evidence="1">
    <name type="scientific">Arundo donax</name>
    <name type="common">Giant reed</name>
    <name type="synonym">Donax arundinaceus</name>
    <dbReference type="NCBI Taxonomy" id="35708"/>
    <lineage>
        <taxon>Eukaryota</taxon>
        <taxon>Viridiplantae</taxon>
        <taxon>Streptophyta</taxon>
        <taxon>Embryophyta</taxon>
        <taxon>Tracheophyta</taxon>
        <taxon>Spermatophyta</taxon>
        <taxon>Magnoliopsida</taxon>
        <taxon>Liliopsida</taxon>
        <taxon>Poales</taxon>
        <taxon>Poaceae</taxon>
        <taxon>PACMAD clade</taxon>
        <taxon>Arundinoideae</taxon>
        <taxon>Arundineae</taxon>
        <taxon>Arundo</taxon>
    </lineage>
</organism>
<sequence length="11" mass="1234">MPAQKCVESLE</sequence>
<reference evidence="1" key="2">
    <citation type="journal article" date="2015" name="Data Brief">
        <title>Shoot transcriptome of the giant reed, Arundo donax.</title>
        <authorList>
            <person name="Barrero R.A."/>
            <person name="Guerrero F.D."/>
            <person name="Moolhuijzen P."/>
            <person name="Goolsby J.A."/>
            <person name="Tidwell J."/>
            <person name="Bellgard S.E."/>
            <person name="Bellgard M.I."/>
        </authorList>
    </citation>
    <scope>NUCLEOTIDE SEQUENCE</scope>
    <source>
        <tissue evidence="1">Shoot tissue taken approximately 20 cm above the soil surface</tissue>
    </source>
</reference>
<name>A0A0A8ZLH0_ARUDO</name>
<protein>
    <submittedName>
        <fullName evidence="1">Uncharacterized protein</fullName>
    </submittedName>
</protein>
<evidence type="ECO:0000313" key="1">
    <source>
        <dbReference type="EMBL" id="JAD37585.1"/>
    </source>
</evidence>
<reference evidence="1" key="1">
    <citation type="submission" date="2014-09" db="EMBL/GenBank/DDBJ databases">
        <authorList>
            <person name="Magalhaes I.L.F."/>
            <person name="Oliveira U."/>
            <person name="Santos F.R."/>
            <person name="Vidigal T.H.D.A."/>
            <person name="Brescovit A.D."/>
            <person name="Santos A.J."/>
        </authorList>
    </citation>
    <scope>NUCLEOTIDE SEQUENCE</scope>
    <source>
        <tissue evidence="1">Shoot tissue taken approximately 20 cm above the soil surface</tissue>
    </source>
</reference>
<accession>A0A0A8ZLH0</accession>
<dbReference type="EMBL" id="GBRH01260310">
    <property type="protein sequence ID" value="JAD37585.1"/>
    <property type="molecule type" value="Transcribed_RNA"/>
</dbReference>
<proteinExistence type="predicted"/>